<keyword evidence="17" id="KW-1185">Reference proteome</keyword>
<dbReference type="InterPro" id="IPR044492">
    <property type="entry name" value="P_typ_ATPase_HD_dom"/>
</dbReference>
<feature type="transmembrane region" description="Helical" evidence="14">
    <location>
        <begin position="271"/>
        <end position="290"/>
    </location>
</feature>
<dbReference type="SFLD" id="SFLDG00002">
    <property type="entry name" value="C1.7:_P-type_atpase_like"/>
    <property type="match status" value="1"/>
</dbReference>
<dbReference type="SFLD" id="SFLDF00027">
    <property type="entry name" value="p-type_atpase"/>
    <property type="match status" value="1"/>
</dbReference>
<dbReference type="FunFam" id="3.40.50.1000:FF:000001">
    <property type="entry name" value="Phospholipid-transporting ATPase IC"/>
    <property type="match status" value="1"/>
</dbReference>
<keyword evidence="9" id="KW-0067">ATP-binding</keyword>
<dbReference type="InterPro" id="IPR006068">
    <property type="entry name" value="ATPase_P-typ_cation-transptr_C"/>
</dbReference>
<evidence type="ECO:0000256" key="9">
    <source>
        <dbReference type="ARBA" id="ARBA00022840"/>
    </source>
</evidence>
<evidence type="ECO:0000256" key="5">
    <source>
        <dbReference type="ARBA" id="ARBA00022568"/>
    </source>
</evidence>
<dbReference type="GO" id="GO:0005524">
    <property type="term" value="F:ATP binding"/>
    <property type="evidence" value="ECO:0007669"/>
    <property type="project" value="UniProtKB-KW"/>
</dbReference>
<dbReference type="Gene3D" id="1.20.1110.10">
    <property type="entry name" value="Calcium-transporting ATPase, transmembrane domain"/>
    <property type="match status" value="1"/>
</dbReference>
<evidence type="ECO:0000256" key="14">
    <source>
        <dbReference type="SAM" id="Phobius"/>
    </source>
</evidence>
<evidence type="ECO:0000256" key="3">
    <source>
        <dbReference type="ARBA" id="ARBA00012790"/>
    </source>
</evidence>
<keyword evidence="11 14" id="KW-1133">Transmembrane helix</keyword>
<dbReference type="GO" id="GO:0006883">
    <property type="term" value="P:intracellular sodium ion homeostasis"/>
    <property type="evidence" value="ECO:0007669"/>
    <property type="project" value="TreeGrafter"/>
</dbReference>
<feature type="transmembrane region" description="Helical" evidence="14">
    <location>
        <begin position="842"/>
        <end position="865"/>
    </location>
</feature>
<evidence type="ECO:0000313" key="17">
    <source>
        <dbReference type="Proteomes" id="UP000597668"/>
    </source>
</evidence>
<keyword evidence="4" id="KW-1003">Cell membrane</keyword>
<dbReference type="GO" id="GO:0030007">
    <property type="term" value="P:intracellular potassium ion homeostasis"/>
    <property type="evidence" value="ECO:0007669"/>
    <property type="project" value="TreeGrafter"/>
</dbReference>
<keyword evidence="5" id="KW-0106">Calcium</keyword>
<dbReference type="Pfam" id="PF00122">
    <property type="entry name" value="E1-E2_ATPase"/>
    <property type="match status" value="1"/>
</dbReference>
<proteinExistence type="inferred from homology"/>
<dbReference type="GO" id="GO:0016887">
    <property type="term" value="F:ATP hydrolysis activity"/>
    <property type="evidence" value="ECO:0007669"/>
    <property type="project" value="InterPro"/>
</dbReference>
<evidence type="ECO:0000256" key="7">
    <source>
        <dbReference type="ARBA" id="ARBA00022723"/>
    </source>
</evidence>
<dbReference type="SFLD" id="SFLDS00003">
    <property type="entry name" value="Haloacid_Dehalogenase"/>
    <property type="match status" value="1"/>
</dbReference>
<feature type="transmembrane region" description="Helical" evidence="14">
    <location>
        <begin position="770"/>
        <end position="792"/>
    </location>
</feature>
<dbReference type="GO" id="GO:0046872">
    <property type="term" value="F:metal ion binding"/>
    <property type="evidence" value="ECO:0007669"/>
    <property type="project" value="UniProtKB-KW"/>
</dbReference>
<evidence type="ECO:0000256" key="8">
    <source>
        <dbReference type="ARBA" id="ARBA00022741"/>
    </source>
</evidence>
<dbReference type="SMART" id="SM00831">
    <property type="entry name" value="Cation_ATPase_N"/>
    <property type="match status" value="1"/>
</dbReference>
<comment type="catalytic activity">
    <reaction evidence="13">
        <text>Ca(2+)(in) + ATP + H2O = Ca(2+)(out) + ADP + phosphate + H(+)</text>
        <dbReference type="Rhea" id="RHEA:18105"/>
        <dbReference type="ChEBI" id="CHEBI:15377"/>
        <dbReference type="ChEBI" id="CHEBI:15378"/>
        <dbReference type="ChEBI" id="CHEBI:29108"/>
        <dbReference type="ChEBI" id="CHEBI:30616"/>
        <dbReference type="ChEBI" id="CHEBI:43474"/>
        <dbReference type="ChEBI" id="CHEBI:456216"/>
        <dbReference type="EC" id="7.2.2.10"/>
    </reaction>
</comment>
<dbReference type="InterPro" id="IPR050510">
    <property type="entry name" value="Cation_transp_ATPase_P-type"/>
</dbReference>
<feature type="transmembrane region" description="Helical" evidence="14">
    <location>
        <begin position="79"/>
        <end position="97"/>
    </location>
</feature>
<dbReference type="PANTHER" id="PTHR43294">
    <property type="entry name" value="SODIUM/POTASSIUM-TRANSPORTING ATPASE SUBUNIT ALPHA"/>
    <property type="match status" value="1"/>
</dbReference>
<dbReference type="AlphaFoldDB" id="A0A8J6IG30"/>
<sequence length="898" mass="95656">MGRRGDLYPGRPNDKKECFVLTWHDRTPQQIAGQFSSDLERGLTDEAAARVLSEVGENKLQGKPPKTLLQRFAAQLKDTMVIILIIAAVISTVLAVMEGHGDFLEPAVILFIVILNAVLGVFQESKAEKVLDALKDMSTPHARVVRSGREQIISSAELVPGDILVLEAGDYVPADARLIESSSLQCEESALTGESVPAQKDAAATVEERAPLGDRVNMVYSGCSVTYGRAKAIVTSTGMSSQIGQIAAILDSQQDTATPLQHKLEKMGKTLGLVALGVCAVIFIIGLIGGTPIKEIFMTAISLAVAAIPEGLPAIVTIVLAVGVSKMVQKNALIRRLPAVETLGSASVICSDKTGTLTQNRMTVTACWVPRRQERADGEDLLDEVGAPDTPAEVVSLLKLATLCCDGKVLEQPDGSLQHIGDPTETAIVAAALQAGEKQEQLNADYPRMFDLPFDSDRKLMTTVNMIDGRLHVIVKGAFDILAPRCSGQIETARKANDQMAQNALRVLAVAHKVIEVLPPEDESASLEQDLSLIGLIGMIDPPRQEAKDAIATCKKAGIRPIMITGDHVVTASAIASQMGILQEGQKAITGAQLQEMSDEQLAATIGDYSVYARVTPQDKIRIVKAWQQKGQIVAMTGDGVNDAPALKAADIGCAMGITGTDVAKGAADMVLTDDNFATIVVAVREGRGIFQNIVKSVKFLLSCNIGEIFTVLASMLAGFGAPLSAIQLLWVNLVTDGLPALALGMDAPGSDVMDDPPRPKDKGIFDGPMWLHIVLQGLMLAALTVTSYVLGRYVFAENSVAEGRTMAFLVLALSQMFHIFGARTRRSIFKSNPFANRYLNLAVLASIALILAVALIPPVAGIFGMVHLPLAAWGCVLGLSVLPVPIVEIAKLFSRNK</sequence>
<keyword evidence="5" id="KW-0109">Calcium transport</keyword>
<dbReference type="InterPro" id="IPR023214">
    <property type="entry name" value="HAD_sf"/>
</dbReference>
<dbReference type="PRINTS" id="PR00120">
    <property type="entry name" value="HATPASE"/>
</dbReference>
<dbReference type="Pfam" id="PF00690">
    <property type="entry name" value="Cation_ATPase_N"/>
    <property type="match status" value="1"/>
</dbReference>
<evidence type="ECO:0000256" key="6">
    <source>
        <dbReference type="ARBA" id="ARBA00022692"/>
    </source>
</evidence>
<evidence type="ECO:0000256" key="10">
    <source>
        <dbReference type="ARBA" id="ARBA00022967"/>
    </source>
</evidence>
<dbReference type="PRINTS" id="PR00119">
    <property type="entry name" value="CATATPASE"/>
</dbReference>
<dbReference type="Gene3D" id="2.70.150.10">
    <property type="entry name" value="Calcium-transporting ATPase, cytoplasmic transduction domain A"/>
    <property type="match status" value="1"/>
</dbReference>
<keyword evidence="10" id="KW-1278">Translocase</keyword>
<gene>
    <name evidence="16" type="ORF">H8K20_08750</name>
</gene>
<dbReference type="InterPro" id="IPR004014">
    <property type="entry name" value="ATPase_P-typ_cation-transptr_N"/>
</dbReference>
<dbReference type="InterPro" id="IPR008250">
    <property type="entry name" value="ATPase_P-typ_transduc_dom_A_sf"/>
</dbReference>
<dbReference type="Gene3D" id="3.40.1110.10">
    <property type="entry name" value="Calcium-transporting ATPase, cytoplasmic domain N"/>
    <property type="match status" value="1"/>
</dbReference>
<evidence type="ECO:0000256" key="11">
    <source>
        <dbReference type="ARBA" id="ARBA00022989"/>
    </source>
</evidence>
<dbReference type="InterPro" id="IPR059000">
    <property type="entry name" value="ATPase_P-type_domA"/>
</dbReference>
<comment type="subcellular location">
    <subcellularLocation>
        <location evidence="1">Cell membrane</location>
        <topology evidence="1">Multi-pass membrane protein</topology>
    </subcellularLocation>
</comment>
<dbReference type="GO" id="GO:0005886">
    <property type="term" value="C:plasma membrane"/>
    <property type="evidence" value="ECO:0007669"/>
    <property type="project" value="UniProtKB-SubCell"/>
</dbReference>
<dbReference type="InterPro" id="IPR036412">
    <property type="entry name" value="HAD-like_sf"/>
</dbReference>
<feature type="transmembrane region" description="Helical" evidence="14">
    <location>
        <begin position="871"/>
        <end position="894"/>
    </location>
</feature>
<protein>
    <recommendedName>
        <fullName evidence="3">P-type Ca(2+) transporter</fullName>
        <ecNumber evidence="3">7.2.2.10</ecNumber>
    </recommendedName>
</protein>
<dbReference type="InterPro" id="IPR023299">
    <property type="entry name" value="ATPase_P-typ_cyto_dom_N"/>
</dbReference>
<dbReference type="Pfam" id="PF13246">
    <property type="entry name" value="Cation_ATPase"/>
    <property type="match status" value="1"/>
</dbReference>
<evidence type="ECO:0000256" key="12">
    <source>
        <dbReference type="ARBA" id="ARBA00023136"/>
    </source>
</evidence>
<dbReference type="GO" id="GO:0036376">
    <property type="term" value="P:sodium ion export across plasma membrane"/>
    <property type="evidence" value="ECO:0007669"/>
    <property type="project" value="TreeGrafter"/>
</dbReference>
<dbReference type="PANTHER" id="PTHR43294:SF20">
    <property type="entry name" value="P-TYPE ATPASE"/>
    <property type="match status" value="1"/>
</dbReference>
<feature type="domain" description="Cation-transporting P-type ATPase N-terminal" evidence="15">
    <location>
        <begin position="22"/>
        <end position="96"/>
    </location>
</feature>
<keyword evidence="5" id="KW-0813">Transport</keyword>
<evidence type="ECO:0000313" key="16">
    <source>
        <dbReference type="EMBL" id="MBC3516485.1"/>
    </source>
</evidence>
<evidence type="ECO:0000256" key="4">
    <source>
        <dbReference type="ARBA" id="ARBA00022475"/>
    </source>
</evidence>
<dbReference type="Pfam" id="PF00689">
    <property type="entry name" value="Cation_ATPase_C"/>
    <property type="match status" value="1"/>
</dbReference>
<dbReference type="PROSITE" id="PS00154">
    <property type="entry name" value="ATPASE_E1_E2"/>
    <property type="match status" value="1"/>
</dbReference>
<dbReference type="FunFam" id="3.40.50.1000:FF:000028">
    <property type="entry name" value="Calcium-transporting P-type ATPase, putative"/>
    <property type="match status" value="1"/>
</dbReference>
<evidence type="ECO:0000256" key="13">
    <source>
        <dbReference type="ARBA" id="ARBA00048694"/>
    </source>
</evidence>
<organism evidence="16 17">
    <name type="scientific">Neobittarella massiliensis</name>
    <name type="common">ex Bilen et al. 2018</name>
    <dbReference type="NCBI Taxonomy" id="2041842"/>
    <lineage>
        <taxon>Bacteria</taxon>
        <taxon>Bacillati</taxon>
        <taxon>Bacillota</taxon>
        <taxon>Clostridia</taxon>
        <taxon>Eubacteriales</taxon>
        <taxon>Oscillospiraceae</taxon>
        <taxon>Neobittarella (ex Bilen et al. 2018)</taxon>
    </lineage>
</organism>
<accession>A0A8J6IG30</accession>
<keyword evidence="7" id="KW-0479">Metal-binding</keyword>
<comment type="similarity">
    <text evidence="2">Belongs to the cation transport ATPase (P-type) (TC 3.A.3) family. Type IIA subfamily.</text>
</comment>
<dbReference type="Gene3D" id="3.40.50.1000">
    <property type="entry name" value="HAD superfamily/HAD-like"/>
    <property type="match status" value="1"/>
</dbReference>
<dbReference type="Proteomes" id="UP000597668">
    <property type="component" value="Unassembled WGS sequence"/>
</dbReference>
<dbReference type="InterPro" id="IPR001757">
    <property type="entry name" value="P_typ_ATPase"/>
</dbReference>
<dbReference type="GO" id="GO:0005391">
    <property type="term" value="F:P-type sodium:potassium-exchanging transporter activity"/>
    <property type="evidence" value="ECO:0007669"/>
    <property type="project" value="TreeGrafter"/>
</dbReference>
<evidence type="ECO:0000259" key="15">
    <source>
        <dbReference type="SMART" id="SM00831"/>
    </source>
</evidence>
<dbReference type="EMBL" id="JACOGI010000001">
    <property type="protein sequence ID" value="MBC3516485.1"/>
    <property type="molecule type" value="Genomic_DNA"/>
</dbReference>
<feature type="transmembrane region" description="Helical" evidence="14">
    <location>
        <begin position="103"/>
        <end position="122"/>
    </location>
</feature>
<reference evidence="16" key="1">
    <citation type="submission" date="2020-08" db="EMBL/GenBank/DDBJ databases">
        <authorList>
            <person name="Liu C."/>
            <person name="Sun Q."/>
        </authorList>
    </citation>
    <scope>NUCLEOTIDE SEQUENCE</scope>
    <source>
        <strain evidence="16">NSJ-65</strain>
    </source>
</reference>
<dbReference type="SUPFAM" id="SSF81653">
    <property type="entry name" value="Calcium ATPase, transduction domain A"/>
    <property type="match status" value="1"/>
</dbReference>
<name>A0A8J6IG30_9FIRM</name>
<dbReference type="EC" id="7.2.2.10" evidence="3"/>
<dbReference type="SUPFAM" id="SSF81665">
    <property type="entry name" value="Calcium ATPase, transmembrane domain M"/>
    <property type="match status" value="1"/>
</dbReference>
<dbReference type="GO" id="GO:0005388">
    <property type="term" value="F:P-type calcium transporter activity"/>
    <property type="evidence" value="ECO:0007669"/>
    <property type="project" value="UniProtKB-EC"/>
</dbReference>
<dbReference type="GO" id="GO:1902600">
    <property type="term" value="P:proton transmembrane transport"/>
    <property type="evidence" value="ECO:0007669"/>
    <property type="project" value="TreeGrafter"/>
</dbReference>
<dbReference type="NCBIfam" id="TIGR01494">
    <property type="entry name" value="ATPase_P-type"/>
    <property type="match status" value="4"/>
</dbReference>
<dbReference type="GO" id="GO:1990573">
    <property type="term" value="P:potassium ion import across plasma membrane"/>
    <property type="evidence" value="ECO:0007669"/>
    <property type="project" value="TreeGrafter"/>
</dbReference>
<dbReference type="InterPro" id="IPR018303">
    <property type="entry name" value="ATPase_P-typ_P_site"/>
</dbReference>
<dbReference type="CDD" id="cd02089">
    <property type="entry name" value="P-type_ATPase_Ca_prok"/>
    <property type="match status" value="1"/>
</dbReference>
<comment type="caution">
    <text evidence="16">The sequence shown here is derived from an EMBL/GenBank/DDBJ whole genome shotgun (WGS) entry which is preliminary data.</text>
</comment>
<evidence type="ECO:0000256" key="2">
    <source>
        <dbReference type="ARBA" id="ARBA00005675"/>
    </source>
</evidence>
<keyword evidence="6 14" id="KW-0812">Transmembrane</keyword>
<dbReference type="SUPFAM" id="SSF56784">
    <property type="entry name" value="HAD-like"/>
    <property type="match status" value="1"/>
</dbReference>
<dbReference type="FunFam" id="2.70.150.10:FF:000016">
    <property type="entry name" value="Calcium-transporting P-type ATPase putative"/>
    <property type="match status" value="1"/>
</dbReference>
<feature type="transmembrane region" description="Helical" evidence="14">
    <location>
        <begin position="296"/>
        <end position="324"/>
    </location>
</feature>
<evidence type="ECO:0000256" key="1">
    <source>
        <dbReference type="ARBA" id="ARBA00004651"/>
    </source>
</evidence>
<dbReference type="SUPFAM" id="SSF81660">
    <property type="entry name" value="Metal cation-transporting ATPase, ATP-binding domain N"/>
    <property type="match status" value="1"/>
</dbReference>
<keyword evidence="5" id="KW-0406">Ion transport</keyword>
<dbReference type="InterPro" id="IPR023298">
    <property type="entry name" value="ATPase_P-typ_TM_dom_sf"/>
</dbReference>
<keyword evidence="8" id="KW-0547">Nucleotide-binding</keyword>
<keyword evidence="12 14" id="KW-0472">Membrane</keyword>
<feature type="transmembrane region" description="Helical" evidence="14">
    <location>
        <begin position="700"/>
        <end position="722"/>
    </location>
</feature>